<dbReference type="Proteomes" id="UP000801492">
    <property type="component" value="Unassembled WGS sequence"/>
</dbReference>
<dbReference type="InterPro" id="IPR018834">
    <property type="entry name" value="DNA/RNA-bd_Est1-type"/>
</dbReference>
<dbReference type="AlphaFoldDB" id="A0A8K0D2R2"/>
<dbReference type="InterPro" id="IPR045153">
    <property type="entry name" value="Est1/Ebs1-like"/>
</dbReference>
<organism evidence="5 6">
    <name type="scientific">Ignelater luminosus</name>
    <name type="common">Cucubano</name>
    <name type="synonym">Pyrophorus luminosus</name>
    <dbReference type="NCBI Taxonomy" id="2038154"/>
    <lineage>
        <taxon>Eukaryota</taxon>
        <taxon>Metazoa</taxon>
        <taxon>Ecdysozoa</taxon>
        <taxon>Arthropoda</taxon>
        <taxon>Hexapoda</taxon>
        <taxon>Insecta</taxon>
        <taxon>Pterygota</taxon>
        <taxon>Neoptera</taxon>
        <taxon>Endopterygota</taxon>
        <taxon>Coleoptera</taxon>
        <taxon>Polyphaga</taxon>
        <taxon>Elateriformia</taxon>
        <taxon>Elateroidea</taxon>
        <taxon>Elateridae</taxon>
        <taxon>Agrypninae</taxon>
        <taxon>Pyrophorini</taxon>
        <taxon>Ignelater</taxon>
    </lineage>
</organism>
<dbReference type="GO" id="GO:0070034">
    <property type="term" value="F:telomerase RNA binding"/>
    <property type="evidence" value="ECO:0007669"/>
    <property type="project" value="TreeGrafter"/>
</dbReference>
<dbReference type="GO" id="GO:0000184">
    <property type="term" value="P:nuclear-transcribed mRNA catabolic process, nonsense-mediated decay"/>
    <property type="evidence" value="ECO:0007669"/>
    <property type="project" value="UniProtKB-KW"/>
</dbReference>
<dbReference type="InterPro" id="IPR011990">
    <property type="entry name" value="TPR-like_helical_dom_sf"/>
</dbReference>
<dbReference type="Pfam" id="PF10374">
    <property type="entry name" value="EST1"/>
    <property type="match status" value="1"/>
</dbReference>
<evidence type="ECO:0000259" key="3">
    <source>
        <dbReference type="Pfam" id="PF10373"/>
    </source>
</evidence>
<evidence type="ECO:0000313" key="5">
    <source>
        <dbReference type="EMBL" id="KAF2895986.1"/>
    </source>
</evidence>
<dbReference type="EMBL" id="VTPC01005454">
    <property type="protein sequence ID" value="KAF2895986.1"/>
    <property type="molecule type" value="Genomic_DNA"/>
</dbReference>
<sequence>MQLKRMGCKAAVQALQKADFLKAKVTRKCDLLNDSQAWTDQQQLQTIYHQVLVLDLEYALDKKVEQELWTFGFKNHITTLQELTRDKKNPHRSEAQALLSWCLEAASGFYLMLLHELCTAFNLDLPFRKKIITAGQTKGWSCSEQLNPPQTSSCIYICQYCLVHLGDIARYRNQRKQAESFYKHAILLSPTSGQPYNQLALLEASQGDKLATIFYYVRGIAVKNPFPATATNLVNTLSAAIDKDDIISEVLTKLTTNEFIRMFVRVHGLLYTSTDLDQAELGVKSLNATLTPLVATQSFTEQRLIQMTVINLYALKHTVGAGTLKTEELTEDETKVRKLVLDLLAGSLSAFLLPVYTLNHDSTLLDYYALPAIKFVLYWLQKEPEVLQETVFQSRLQIWPGLCKLLNSMQSHTKDFDYTKFKTTPLSEDKDLQGFLPLTEAFKEFDFKTDELEENLEIEKLIRATRLIEFGSWLTSFDVNNSKLIVIKDSANEKVINFEPGCVQPDPTTKLLEELKSFNITEIVQVHKSKGSEKRGGILKPQGSLEKSRKEQEVAVLVDINNKVPASNGGSNTANKSESTKLKRVSQNVALQSIFKKMEENKQVKFDMGNMEKEKLPKVENKQPINKVLQTTQYLNQPFRTNNTPFNQNVKTTTNDIHQNYIKSNFPNFPSGPYERNAVQNPPFQKTDMPSIGSDLNKISQNINFTLPPSQHMFNAPPTVPNVNPPSTSFPSNLPPQRPQMNQQIPIPYQNMSQFSPAHDFNSWKQEDRPSSNWWSNSNQPSVGPNYQQRDYQLNFSYPNNMPYMPTNLDFNKQQPNQSTSMLNPPWSSMQNNLPSNSLGGFEHANQGLSLRQAMLKETKSIPPIQSMTSTNHDNVEKIMQVPSSTPGYSLFNSNSWSPSLPGQFRSSDSPSEGLMHNLRQQSLFSRQPPLQQLLERQNQLKKGES</sequence>
<feature type="region of interest" description="Disordered" evidence="2">
    <location>
        <begin position="900"/>
        <end position="931"/>
    </location>
</feature>
<dbReference type="SUPFAM" id="SSF48452">
    <property type="entry name" value="TPR-like"/>
    <property type="match status" value="1"/>
</dbReference>
<reference evidence="5" key="1">
    <citation type="submission" date="2019-08" db="EMBL/GenBank/DDBJ databases">
        <title>The genome of the North American firefly Photinus pyralis.</title>
        <authorList>
            <consortium name="Photinus pyralis genome working group"/>
            <person name="Fallon T.R."/>
            <person name="Sander Lower S.E."/>
            <person name="Weng J.-K."/>
        </authorList>
    </citation>
    <scope>NUCLEOTIDE SEQUENCE</scope>
    <source>
        <strain evidence="5">TRF0915ILg1</strain>
        <tissue evidence="5">Whole body</tissue>
    </source>
</reference>
<dbReference type="GO" id="GO:0042162">
    <property type="term" value="F:telomeric DNA binding"/>
    <property type="evidence" value="ECO:0007669"/>
    <property type="project" value="TreeGrafter"/>
</dbReference>
<dbReference type="Gene3D" id="1.25.40.10">
    <property type="entry name" value="Tetratricopeptide repeat domain"/>
    <property type="match status" value="1"/>
</dbReference>
<dbReference type="PANTHER" id="PTHR15696:SF5">
    <property type="entry name" value="NONSENSE-MEDIATED MRNA DECAY FACTOR SMG7"/>
    <property type="match status" value="1"/>
</dbReference>
<evidence type="ECO:0000256" key="2">
    <source>
        <dbReference type="SAM" id="MobiDB-lite"/>
    </source>
</evidence>
<name>A0A8K0D2R2_IGNLU</name>
<accession>A0A8K0D2R2</accession>
<evidence type="ECO:0008006" key="7">
    <source>
        <dbReference type="Google" id="ProtNLM"/>
    </source>
</evidence>
<keyword evidence="1" id="KW-0866">Nonsense-mediated mRNA decay</keyword>
<evidence type="ECO:0000259" key="4">
    <source>
        <dbReference type="Pfam" id="PF10374"/>
    </source>
</evidence>
<dbReference type="InterPro" id="IPR019458">
    <property type="entry name" value="Est1-like_N"/>
</dbReference>
<dbReference type="PANTHER" id="PTHR15696">
    <property type="entry name" value="SMG-7 SUPPRESSOR WITH MORPHOLOGICAL EFFECT ON GENITALIA PROTEIN 7"/>
    <property type="match status" value="1"/>
</dbReference>
<dbReference type="GO" id="GO:0005697">
    <property type="term" value="C:telomerase holoenzyme complex"/>
    <property type="evidence" value="ECO:0007669"/>
    <property type="project" value="TreeGrafter"/>
</dbReference>
<protein>
    <recommendedName>
        <fullName evidence="7">Protein SMG7</fullName>
    </recommendedName>
</protein>
<dbReference type="OrthoDB" id="69928at2759"/>
<feature type="region of interest" description="Disordered" evidence="2">
    <location>
        <begin position="752"/>
        <end position="784"/>
    </location>
</feature>
<evidence type="ECO:0000313" key="6">
    <source>
        <dbReference type="Proteomes" id="UP000801492"/>
    </source>
</evidence>
<gene>
    <name evidence="5" type="ORF">ILUMI_10186</name>
</gene>
<feature type="compositionally biased region" description="Polar residues" evidence="2">
    <location>
        <begin position="900"/>
        <end position="911"/>
    </location>
</feature>
<proteinExistence type="predicted"/>
<dbReference type="Pfam" id="PF10373">
    <property type="entry name" value="EST1_DNA_bind"/>
    <property type="match status" value="1"/>
</dbReference>
<feature type="domain" description="DNA/RNA-binding" evidence="3">
    <location>
        <begin position="178"/>
        <end position="441"/>
    </location>
</feature>
<feature type="domain" description="Telomerase activating protein Est1-like N-terminal" evidence="4">
    <location>
        <begin position="63"/>
        <end position="174"/>
    </location>
</feature>
<keyword evidence="6" id="KW-1185">Reference proteome</keyword>
<evidence type="ECO:0000256" key="1">
    <source>
        <dbReference type="ARBA" id="ARBA00023161"/>
    </source>
</evidence>
<comment type="caution">
    <text evidence="5">The sequence shown here is derived from an EMBL/GenBank/DDBJ whole genome shotgun (WGS) entry which is preliminary data.</text>
</comment>